<evidence type="ECO:0000313" key="3">
    <source>
        <dbReference type="Proteomes" id="UP000553776"/>
    </source>
</evidence>
<name>A0A841U0F9_9BACL</name>
<dbReference type="Pfam" id="PF07238">
    <property type="entry name" value="PilZ"/>
    <property type="match status" value="1"/>
</dbReference>
<keyword evidence="3" id="KW-1185">Reference proteome</keyword>
<dbReference type="Gene3D" id="2.40.10.220">
    <property type="entry name" value="predicted glycosyltransferase like domains"/>
    <property type="match status" value="1"/>
</dbReference>
<reference evidence="2 3" key="1">
    <citation type="submission" date="2020-08" db="EMBL/GenBank/DDBJ databases">
        <title>Cohnella phylogeny.</title>
        <authorList>
            <person name="Dunlap C."/>
        </authorList>
    </citation>
    <scope>NUCLEOTIDE SEQUENCE [LARGE SCALE GENOMIC DNA]</scope>
    <source>
        <strain evidence="2 3">DSM 25239</strain>
    </source>
</reference>
<gene>
    <name evidence="2" type="ORF">H7B90_15840</name>
</gene>
<feature type="domain" description="PilZ" evidence="1">
    <location>
        <begin position="33"/>
        <end position="113"/>
    </location>
</feature>
<comment type="caution">
    <text evidence="2">The sequence shown here is derived from an EMBL/GenBank/DDBJ whole genome shotgun (WGS) entry which is preliminary data.</text>
</comment>
<dbReference type="GO" id="GO:0035438">
    <property type="term" value="F:cyclic-di-GMP binding"/>
    <property type="evidence" value="ECO:0007669"/>
    <property type="project" value="InterPro"/>
</dbReference>
<dbReference type="SUPFAM" id="SSF141371">
    <property type="entry name" value="PilZ domain-like"/>
    <property type="match status" value="1"/>
</dbReference>
<dbReference type="AlphaFoldDB" id="A0A841U0F9"/>
<evidence type="ECO:0000313" key="2">
    <source>
        <dbReference type="EMBL" id="MBB6692882.1"/>
    </source>
</evidence>
<accession>A0A841U0F9</accession>
<dbReference type="RefSeq" id="WP_185136870.1">
    <property type="nucleotide sequence ID" value="NZ_BORM01000001.1"/>
</dbReference>
<dbReference type="InterPro" id="IPR009875">
    <property type="entry name" value="PilZ_domain"/>
</dbReference>
<dbReference type="Proteomes" id="UP000553776">
    <property type="component" value="Unassembled WGS sequence"/>
</dbReference>
<proteinExistence type="predicted"/>
<protein>
    <submittedName>
        <fullName evidence="2">PilZ domain-containing protein</fullName>
    </submittedName>
</protein>
<sequence length="134" mass="15045">MIVSRRNEPFRYTFEPSLSCLIRLYEINHSHLESSQGEAEILDLSPNGCKLESSLNFRAAQNECKIVLSFKLANPLELRGTIIWQEQKAYGFVYGVKFEPGKQREITEELKQYSKQKLQAAAEAASSSAAGSGQ</sequence>
<evidence type="ECO:0000259" key="1">
    <source>
        <dbReference type="Pfam" id="PF07238"/>
    </source>
</evidence>
<organism evidence="2 3">
    <name type="scientific">Cohnella xylanilytica</name>
    <dbReference type="NCBI Taxonomy" id="557555"/>
    <lineage>
        <taxon>Bacteria</taxon>
        <taxon>Bacillati</taxon>
        <taxon>Bacillota</taxon>
        <taxon>Bacilli</taxon>
        <taxon>Bacillales</taxon>
        <taxon>Paenibacillaceae</taxon>
        <taxon>Cohnella</taxon>
    </lineage>
</organism>
<dbReference type="EMBL" id="JACJVR010000060">
    <property type="protein sequence ID" value="MBB6692882.1"/>
    <property type="molecule type" value="Genomic_DNA"/>
</dbReference>